<dbReference type="Pfam" id="PF00787">
    <property type="entry name" value="PX"/>
    <property type="match status" value="1"/>
</dbReference>
<dbReference type="InterPro" id="IPR001683">
    <property type="entry name" value="PX_dom"/>
</dbReference>
<dbReference type="EnsemblProtists" id="Phyra81450">
    <property type="protein sequence ID" value="Phyra81450"/>
    <property type="gene ID" value="Phyra81450"/>
</dbReference>
<dbReference type="RefSeq" id="XP_067738824.1">
    <property type="nucleotide sequence ID" value="XM_067883372.1"/>
</dbReference>
<dbReference type="eggNOG" id="ENOG502S8PE">
    <property type="taxonomic scope" value="Eukaryota"/>
</dbReference>
<feature type="region of interest" description="Disordered" evidence="1">
    <location>
        <begin position="1"/>
        <end position="64"/>
    </location>
</feature>
<dbReference type="OrthoDB" id="129140at2759"/>
<evidence type="ECO:0000256" key="1">
    <source>
        <dbReference type="SAM" id="MobiDB-lite"/>
    </source>
</evidence>
<dbReference type="InParanoid" id="H3GVN6"/>
<evidence type="ECO:0000313" key="4">
    <source>
        <dbReference type="Proteomes" id="UP000005238"/>
    </source>
</evidence>
<dbReference type="VEuPathDB" id="FungiDB:KRP23_12743"/>
<evidence type="ECO:0000313" key="3">
    <source>
        <dbReference type="EnsemblProtists" id="Phyra81450"/>
    </source>
</evidence>
<name>H3GVN6_PHYRM</name>
<protein>
    <recommendedName>
        <fullName evidence="2">PX domain-containing protein</fullName>
    </recommendedName>
</protein>
<dbReference type="GeneID" id="94219173"/>
<dbReference type="AlphaFoldDB" id="H3GVN6"/>
<dbReference type="HOGENOM" id="CLU_108707_0_0_1"/>
<dbReference type="Proteomes" id="UP000005238">
    <property type="component" value="Unassembled WGS sequence"/>
</dbReference>
<dbReference type="VEuPathDB" id="FungiDB:KRP22_3748"/>
<reference evidence="3" key="2">
    <citation type="submission" date="2015-06" db="UniProtKB">
        <authorList>
            <consortium name="EnsemblProtists"/>
        </authorList>
    </citation>
    <scope>IDENTIFICATION</scope>
    <source>
        <strain evidence="3">Pr102</strain>
    </source>
</reference>
<proteinExistence type="predicted"/>
<accession>H3GVN6</accession>
<dbReference type="GO" id="GO:0035091">
    <property type="term" value="F:phosphatidylinositol binding"/>
    <property type="evidence" value="ECO:0007669"/>
    <property type="project" value="InterPro"/>
</dbReference>
<keyword evidence="4" id="KW-1185">Reference proteome</keyword>
<sequence length="196" mass="21433">MGCTQSKTNEVVDPIDTSVESTVAPIEISADEVSADVTEQAPVEAAEPVEAEAEPASVKQEPTVEVRTPDSILEFVSGEVSVNEYGVAFYNFDGINPADPSKELHVCKRFSEFKDMHAAMSKLMASEKNVKTEDQDKFQTYPALPAMPRANAVTYVLGRGNQGVVKEREVQFVRILNAIARHPIAVQSRAFNDFLA</sequence>
<dbReference type="Gene3D" id="3.30.1520.10">
    <property type="entry name" value="Phox-like domain"/>
    <property type="match status" value="1"/>
</dbReference>
<dbReference type="EMBL" id="DS566057">
    <property type="status" value="NOT_ANNOTATED_CDS"/>
    <property type="molecule type" value="Genomic_DNA"/>
</dbReference>
<organism evidence="3 4">
    <name type="scientific">Phytophthora ramorum</name>
    <name type="common">Sudden oak death agent</name>
    <dbReference type="NCBI Taxonomy" id="164328"/>
    <lineage>
        <taxon>Eukaryota</taxon>
        <taxon>Sar</taxon>
        <taxon>Stramenopiles</taxon>
        <taxon>Oomycota</taxon>
        <taxon>Peronosporomycetes</taxon>
        <taxon>Peronosporales</taxon>
        <taxon>Peronosporaceae</taxon>
        <taxon>Phytophthora</taxon>
    </lineage>
</organism>
<dbReference type="PROSITE" id="PS50195">
    <property type="entry name" value="PX"/>
    <property type="match status" value="1"/>
</dbReference>
<feature type="domain" description="PX" evidence="2">
    <location>
        <begin position="63"/>
        <end position="196"/>
    </location>
</feature>
<evidence type="ECO:0000259" key="2">
    <source>
        <dbReference type="PROSITE" id="PS50195"/>
    </source>
</evidence>
<dbReference type="SUPFAM" id="SSF64268">
    <property type="entry name" value="PX domain"/>
    <property type="match status" value="1"/>
</dbReference>
<reference evidence="4" key="1">
    <citation type="journal article" date="2006" name="Science">
        <title>Phytophthora genome sequences uncover evolutionary origins and mechanisms of pathogenesis.</title>
        <authorList>
            <person name="Tyler B.M."/>
            <person name="Tripathy S."/>
            <person name="Zhang X."/>
            <person name="Dehal P."/>
            <person name="Jiang R.H."/>
            <person name="Aerts A."/>
            <person name="Arredondo F.D."/>
            <person name="Baxter L."/>
            <person name="Bensasson D."/>
            <person name="Beynon J.L."/>
            <person name="Chapman J."/>
            <person name="Damasceno C.M."/>
            <person name="Dorrance A.E."/>
            <person name="Dou D."/>
            <person name="Dickerman A.W."/>
            <person name="Dubchak I.L."/>
            <person name="Garbelotto M."/>
            <person name="Gijzen M."/>
            <person name="Gordon S.G."/>
            <person name="Govers F."/>
            <person name="Grunwald N.J."/>
            <person name="Huang W."/>
            <person name="Ivors K.L."/>
            <person name="Jones R.W."/>
            <person name="Kamoun S."/>
            <person name="Krampis K."/>
            <person name="Lamour K.H."/>
            <person name="Lee M.K."/>
            <person name="McDonald W.H."/>
            <person name="Medina M."/>
            <person name="Meijer H.J."/>
            <person name="Nordberg E.K."/>
            <person name="Maclean D.J."/>
            <person name="Ospina-Giraldo M.D."/>
            <person name="Morris P.F."/>
            <person name="Phuntumart V."/>
            <person name="Putnam N.H."/>
            <person name="Rash S."/>
            <person name="Rose J.K."/>
            <person name="Sakihama Y."/>
            <person name="Salamov A.A."/>
            <person name="Savidor A."/>
            <person name="Scheuring C.F."/>
            <person name="Smith B.M."/>
            <person name="Sobral B.W."/>
            <person name="Terry A."/>
            <person name="Torto-Alalibo T.A."/>
            <person name="Win J."/>
            <person name="Xu Z."/>
            <person name="Zhang H."/>
            <person name="Grigoriev I.V."/>
            <person name="Rokhsar D.S."/>
            <person name="Boore J.L."/>
        </authorList>
    </citation>
    <scope>NUCLEOTIDE SEQUENCE [LARGE SCALE GENOMIC DNA]</scope>
    <source>
        <strain evidence="4">Pr102</strain>
    </source>
</reference>
<dbReference type="OMA" id="CTQSKTN"/>
<dbReference type="InterPro" id="IPR036871">
    <property type="entry name" value="PX_dom_sf"/>
</dbReference>